<proteinExistence type="inferred from homology"/>
<keyword evidence="9" id="KW-1185">Reference proteome</keyword>
<protein>
    <recommendedName>
        <fullName evidence="7">ADF-H domain-containing protein</fullName>
    </recommendedName>
</protein>
<dbReference type="OrthoDB" id="3919494at2759"/>
<comment type="caution">
    <text evidence="8">The sequence shown here is derived from an EMBL/GenBank/DDBJ whole genome shotgun (WGS) entry which is preliminary data.</text>
</comment>
<dbReference type="SUPFAM" id="SSF55753">
    <property type="entry name" value="Actin depolymerizing proteins"/>
    <property type="match status" value="1"/>
</dbReference>
<evidence type="ECO:0000256" key="6">
    <source>
        <dbReference type="PIRNR" id="PIRNR001788"/>
    </source>
</evidence>
<evidence type="ECO:0000313" key="9">
    <source>
        <dbReference type="Proteomes" id="UP000614601"/>
    </source>
</evidence>
<dbReference type="GO" id="GO:0071846">
    <property type="term" value="P:actin filament debranching"/>
    <property type="evidence" value="ECO:0007669"/>
    <property type="project" value="InterPro"/>
</dbReference>
<evidence type="ECO:0000256" key="1">
    <source>
        <dbReference type="ARBA" id="ARBA00004123"/>
    </source>
</evidence>
<dbReference type="InterPro" id="IPR029006">
    <property type="entry name" value="ADF-H/Gelsolin-like_dom_sf"/>
</dbReference>
<dbReference type="Pfam" id="PF00241">
    <property type="entry name" value="Cofilin_ADF"/>
    <property type="match status" value="1"/>
</dbReference>
<accession>A0A811KQ77</accession>
<dbReference type="Proteomes" id="UP000783686">
    <property type="component" value="Unassembled WGS sequence"/>
</dbReference>
<comment type="subcellular location">
    <subcellularLocation>
        <location evidence="2">Cytoplasm</location>
    </subcellularLocation>
    <subcellularLocation>
        <location evidence="1">Nucleus</location>
    </subcellularLocation>
</comment>
<dbReference type="EMBL" id="CAJFCW020000003">
    <property type="protein sequence ID" value="CAG9107811.1"/>
    <property type="molecule type" value="Genomic_DNA"/>
</dbReference>
<dbReference type="PIRSF" id="PIRSF001788">
    <property type="entry name" value="GMF-beta"/>
    <property type="match status" value="1"/>
</dbReference>
<gene>
    <name evidence="8" type="ORF">BOKJ2_LOCUS7095</name>
</gene>
<dbReference type="Proteomes" id="UP000614601">
    <property type="component" value="Unassembled WGS sequence"/>
</dbReference>
<dbReference type="GO" id="GO:0003779">
    <property type="term" value="F:actin binding"/>
    <property type="evidence" value="ECO:0007669"/>
    <property type="project" value="InterPro"/>
</dbReference>
<dbReference type="FunFam" id="3.40.20.10:FF:000026">
    <property type="entry name" value="Glia maturation factor"/>
    <property type="match status" value="1"/>
</dbReference>
<dbReference type="GO" id="GO:0030864">
    <property type="term" value="C:cortical actin cytoskeleton"/>
    <property type="evidence" value="ECO:0007669"/>
    <property type="project" value="TreeGrafter"/>
</dbReference>
<evidence type="ECO:0000256" key="2">
    <source>
        <dbReference type="ARBA" id="ARBA00004496"/>
    </source>
</evidence>
<dbReference type="Gene3D" id="3.40.20.10">
    <property type="entry name" value="Severin"/>
    <property type="match status" value="1"/>
</dbReference>
<dbReference type="GO" id="GO:0034316">
    <property type="term" value="P:negative regulation of Arp2/3 complex-mediated actin nucleation"/>
    <property type="evidence" value="ECO:0007669"/>
    <property type="project" value="TreeGrafter"/>
</dbReference>
<dbReference type="PANTHER" id="PTHR11249">
    <property type="entry name" value="GLIAL FACTOR NATURATION FACTOR"/>
    <property type="match status" value="1"/>
</dbReference>
<dbReference type="PANTHER" id="PTHR11249:SF2">
    <property type="entry name" value="GLIA MATURATION FACTOR"/>
    <property type="match status" value="1"/>
</dbReference>
<organism evidence="8 9">
    <name type="scientific">Bursaphelenchus okinawaensis</name>
    <dbReference type="NCBI Taxonomy" id="465554"/>
    <lineage>
        <taxon>Eukaryota</taxon>
        <taxon>Metazoa</taxon>
        <taxon>Ecdysozoa</taxon>
        <taxon>Nematoda</taxon>
        <taxon>Chromadorea</taxon>
        <taxon>Rhabditida</taxon>
        <taxon>Tylenchina</taxon>
        <taxon>Tylenchomorpha</taxon>
        <taxon>Aphelenchoidea</taxon>
        <taxon>Aphelenchoididae</taxon>
        <taxon>Bursaphelenchus</taxon>
    </lineage>
</organism>
<dbReference type="SMART" id="SM00102">
    <property type="entry name" value="ADF"/>
    <property type="match status" value="1"/>
</dbReference>
<name>A0A811KQ77_9BILA</name>
<reference evidence="8" key="1">
    <citation type="submission" date="2020-09" db="EMBL/GenBank/DDBJ databases">
        <authorList>
            <person name="Kikuchi T."/>
        </authorList>
    </citation>
    <scope>NUCLEOTIDE SEQUENCE</scope>
    <source>
        <strain evidence="8">SH1</strain>
    </source>
</reference>
<evidence type="ECO:0000256" key="5">
    <source>
        <dbReference type="ARBA" id="ARBA00023242"/>
    </source>
</evidence>
<feature type="domain" description="ADF-H" evidence="7">
    <location>
        <begin position="5"/>
        <end position="138"/>
    </location>
</feature>
<evidence type="ECO:0000259" key="7">
    <source>
        <dbReference type="PROSITE" id="PS51263"/>
    </source>
</evidence>
<dbReference type="InterPro" id="IPR011171">
    <property type="entry name" value="GMF"/>
</dbReference>
<dbReference type="EMBL" id="CAJFDH010000003">
    <property type="protein sequence ID" value="CAD5217453.1"/>
    <property type="molecule type" value="Genomic_DNA"/>
</dbReference>
<evidence type="ECO:0000313" key="8">
    <source>
        <dbReference type="EMBL" id="CAD5217453.1"/>
    </source>
</evidence>
<dbReference type="InterPro" id="IPR002108">
    <property type="entry name" value="ADF-H"/>
</dbReference>
<keyword evidence="5" id="KW-0539">Nucleus</keyword>
<dbReference type="PROSITE" id="PS51263">
    <property type="entry name" value="ADF_H"/>
    <property type="match status" value="1"/>
</dbReference>
<comment type="similarity">
    <text evidence="3 6">Belongs to the actin-binding proteins ADF family. GMF subfamily.</text>
</comment>
<evidence type="ECO:0000256" key="3">
    <source>
        <dbReference type="ARBA" id="ARBA00010055"/>
    </source>
</evidence>
<keyword evidence="4" id="KW-0963">Cytoplasm</keyword>
<evidence type="ECO:0000256" key="4">
    <source>
        <dbReference type="ARBA" id="ARBA00022490"/>
    </source>
</evidence>
<dbReference type="GO" id="GO:0005634">
    <property type="term" value="C:nucleus"/>
    <property type="evidence" value="ECO:0007669"/>
    <property type="project" value="UniProtKB-SubCell"/>
</dbReference>
<dbReference type="AlphaFoldDB" id="A0A811KQ77"/>
<dbReference type="CDD" id="cd11283">
    <property type="entry name" value="ADF_GMF-beta_like"/>
    <property type="match status" value="1"/>
</dbReference>
<sequence>MATLTVCTVPEYVVERVKKFRFAKSKTTNALILKADKDTMKLQIEEELEDVIIEEITEQIPAHQPRFVLISFENKKDDGRITYPLCFIFYSPPGCSIELTMLYAGSRNNLVNLCELSKCAEVRDLEDITLEFLANKCA</sequence>
<dbReference type="GO" id="GO:0071933">
    <property type="term" value="F:Arp2/3 complex binding"/>
    <property type="evidence" value="ECO:0007669"/>
    <property type="project" value="InterPro"/>
</dbReference>